<evidence type="ECO:0000313" key="2">
    <source>
        <dbReference type="Proteomes" id="UP000823388"/>
    </source>
</evidence>
<keyword evidence="2" id="KW-1185">Reference proteome</keyword>
<dbReference type="Proteomes" id="UP000823388">
    <property type="component" value="Chromosome 2K"/>
</dbReference>
<proteinExistence type="predicted"/>
<dbReference type="EMBL" id="CM029039">
    <property type="protein sequence ID" value="KAG2642547.1"/>
    <property type="molecule type" value="Genomic_DNA"/>
</dbReference>
<feature type="non-terminal residue" evidence="1">
    <location>
        <position position="84"/>
    </location>
</feature>
<reference evidence="1" key="1">
    <citation type="submission" date="2020-05" db="EMBL/GenBank/DDBJ databases">
        <title>WGS assembly of Panicum virgatum.</title>
        <authorList>
            <person name="Lovell J.T."/>
            <person name="Jenkins J."/>
            <person name="Shu S."/>
            <person name="Juenger T.E."/>
            <person name="Schmutz J."/>
        </authorList>
    </citation>
    <scope>NUCLEOTIDE SEQUENCE</scope>
    <source>
        <strain evidence="1">AP13</strain>
    </source>
</reference>
<dbReference type="AlphaFoldDB" id="A0A8T0W7E4"/>
<gene>
    <name evidence="1" type="ORF">PVAP13_2KG196736</name>
</gene>
<protein>
    <submittedName>
        <fullName evidence="1">Uncharacterized protein</fullName>
    </submittedName>
</protein>
<sequence>MDPLDTLAVRFHLGGEFLNDGKKLHYCGGKEAMSDIDRDKISLPELVGHLRKNIRARAYQGQGKSINYSCWNNICEPACTHSKF</sequence>
<evidence type="ECO:0000313" key="1">
    <source>
        <dbReference type="EMBL" id="KAG2642547.1"/>
    </source>
</evidence>
<comment type="caution">
    <text evidence="1">The sequence shown here is derived from an EMBL/GenBank/DDBJ whole genome shotgun (WGS) entry which is preliminary data.</text>
</comment>
<name>A0A8T0W7E4_PANVG</name>
<organism evidence="1 2">
    <name type="scientific">Panicum virgatum</name>
    <name type="common">Blackwell switchgrass</name>
    <dbReference type="NCBI Taxonomy" id="38727"/>
    <lineage>
        <taxon>Eukaryota</taxon>
        <taxon>Viridiplantae</taxon>
        <taxon>Streptophyta</taxon>
        <taxon>Embryophyta</taxon>
        <taxon>Tracheophyta</taxon>
        <taxon>Spermatophyta</taxon>
        <taxon>Magnoliopsida</taxon>
        <taxon>Liliopsida</taxon>
        <taxon>Poales</taxon>
        <taxon>Poaceae</taxon>
        <taxon>PACMAD clade</taxon>
        <taxon>Panicoideae</taxon>
        <taxon>Panicodae</taxon>
        <taxon>Paniceae</taxon>
        <taxon>Panicinae</taxon>
        <taxon>Panicum</taxon>
        <taxon>Panicum sect. Hiantes</taxon>
    </lineage>
</organism>
<accession>A0A8T0W7E4</accession>